<evidence type="ECO:0000313" key="2">
    <source>
        <dbReference type="EMBL" id="SNT67752.1"/>
    </source>
</evidence>
<organism evidence="2 3">
    <name type="scientific">Amphiplicatus metriothermophilus</name>
    <dbReference type="NCBI Taxonomy" id="1519374"/>
    <lineage>
        <taxon>Bacteria</taxon>
        <taxon>Pseudomonadati</taxon>
        <taxon>Pseudomonadota</taxon>
        <taxon>Alphaproteobacteria</taxon>
        <taxon>Parvularculales</taxon>
        <taxon>Parvularculaceae</taxon>
        <taxon>Amphiplicatus</taxon>
    </lineage>
</organism>
<dbReference type="InterPro" id="IPR003848">
    <property type="entry name" value="DUF218"/>
</dbReference>
<protein>
    <submittedName>
        <fullName evidence="2">Uncharacterized SAM-binding protein YcdF, DUF218 family</fullName>
    </submittedName>
</protein>
<name>A0A239PIW5_9PROT</name>
<sequence length="190" mass="20103">MRRVIFILLAIGLAWTAGLVAFIAGLPAPAGEDGATADGVVVYTGGGARIAAGMSLMQRGAGRRLLISGVNPDISRDEIAKMWPGAAETFDCCVDLGAAARSTEGNAQEVSEWAAAHGFRSLILVTSEYHMPRALLETHARMKSAEIAPHPVASGYLDARGRPASTEAWRRLAVEYSKFLAARVKTLVVV</sequence>
<gene>
    <name evidence="2" type="ORF">SAMN06297382_0245</name>
</gene>
<dbReference type="RefSeq" id="WP_089410767.1">
    <property type="nucleotide sequence ID" value="NZ_FZQA01000001.1"/>
</dbReference>
<proteinExistence type="predicted"/>
<dbReference type="Pfam" id="PF02698">
    <property type="entry name" value="DUF218"/>
    <property type="match status" value="1"/>
</dbReference>
<dbReference type="EMBL" id="FZQA01000001">
    <property type="protein sequence ID" value="SNT67752.1"/>
    <property type="molecule type" value="Genomic_DNA"/>
</dbReference>
<dbReference type="OrthoDB" id="9812311at2"/>
<dbReference type="Proteomes" id="UP000198346">
    <property type="component" value="Unassembled WGS sequence"/>
</dbReference>
<evidence type="ECO:0000259" key="1">
    <source>
        <dbReference type="Pfam" id="PF02698"/>
    </source>
</evidence>
<keyword evidence="3" id="KW-1185">Reference proteome</keyword>
<feature type="domain" description="DUF218" evidence="1">
    <location>
        <begin position="38"/>
        <end position="158"/>
    </location>
</feature>
<reference evidence="2 3" key="1">
    <citation type="submission" date="2017-07" db="EMBL/GenBank/DDBJ databases">
        <authorList>
            <person name="Sun Z.S."/>
            <person name="Albrecht U."/>
            <person name="Echele G."/>
            <person name="Lee C.C."/>
        </authorList>
    </citation>
    <scope>NUCLEOTIDE SEQUENCE [LARGE SCALE GENOMIC DNA]</scope>
    <source>
        <strain evidence="2 3">CGMCC 1.12710</strain>
    </source>
</reference>
<dbReference type="CDD" id="cd06259">
    <property type="entry name" value="YdcF-like"/>
    <property type="match status" value="1"/>
</dbReference>
<evidence type="ECO:0000313" key="3">
    <source>
        <dbReference type="Proteomes" id="UP000198346"/>
    </source>
</evidence>
<dbReference type="AlphaFoldDB" id="A0A239PIW5"/>
<accession>A0A239PIW5</accession>